<dbReference type="HOGENOM" id="CLU_025630_2_0_1"/>
<dbReference type="GO" id="GO:0006629">
    <property type="term" value="P:lipid metabolic process"/>
    <property type="evidence" value="ECO:0007669"/>
    <property type="project" value="InterPro"/>
</dbReference>
<feature type="region of interest" description="Disordered" evidence="1">
    <location>
        <begin position="1"/>
        <end position="22"/>
    </location>
</feature>
<dbReference type="OrthoDB" id="438440at2759"/>
<organism evidence="4">
    <name type="scientific">Grosmannia clavigera (strain kw1407 / UAMH 11150)</name>
    <name type="common">Blue stain fungus</name>
    <name type="synonym">Graphiocladiella clavigera</name>
    <dbReference type="NCBI Taxonomy" id="655863"/>
    <lineage>
        <taxon>Eukaryota</taxon>
        <taxon>Fungi</taxon>
        <taxon>Dikarya</taxon>
        <taxon>Ascomycota</taxon>
        <taxon>Pezizomycotina</taxon>
        <taxon>Sordariomycetes</taxon>
        <taxon>Sordariomycetidae</taxon>
        <taxon>Ophiostomatales</taxon>
        <taxon>Ophiostomataceae</taxon>
        <taxon>Leptographium</taxon>
    </lineage>
</organism>
<evidence type="ECO:0000313" key="4">
    <source>
        <dbReference type="Proteomes" id="UP000007796"/>
    </source>
</evidence>
<dbReference type="RefSeq" id="XP_014169940.1">
    <property type="nucleotide sequence ID" value="XM_014314465.1"/>
</dbReference>
<dbReference type="CDD" id="cd00519">
    <property type="entry name" value="Lipase_3"/>
    <property type="match status" value="1"/>
</dbReference>
<dbReference type="InParanoid" id="F0XP08"/>
<dbReference type="SUPFAM" id="SSF53474">
    <property type="entry name" value="alpha/beta-Hydrolases"/>
    <property type="match status" value="1"/>
</dbReference>
<dbReference type="PANTHER" id="PTHR46023">
    <property type="entry name" value="LIPASE CLASS 3 PROTEIN-LIKE"/>
    <property type="match status" value="1"/>
</dbReference>
<name>F0XP08_GROCL</name>
<dbReference type="AlphaFoldDB" id="F0XP08"/>
<evidence type="ECO:0000313" key="3">
    <source>
        <dbReference type="EMBL" id="EFX00458.1"/>
    </source>
</evidence>
<dbReference type="Pfam" id="PF01764">
    <property type="entry name" value="Lipase_3"/>
    <property type="match status" value="1"/>
</dbReference>
<evidence type="ECO:0000259" key="2">
    <source>
        <dbReference type="Pfam" id="PF01764"/>
    </source>
</evidence>
<proteinExistence type="predicted"/>
<dbReference type="GeneID" id="25981007"/>
<dbReference type="EMBL" id="GL629801">
    <property type="protein sequence ID" value="EFX00458.1"/>
    <property type="molecule type" value="Genomic_DNA"/>
</dbReference>
<dbReference type="eggNOG" id="ENOG502SG6V">
    <property type="taxonomic scope" value="Eukaryota"/>
</dbReference>
<accession>F0XP08</accession>
<evidence type="ECO:0000256" key="1">
    <source>
        <dbReference type="SAM" id="MobiDB-lite"/>
    </source>
</evidence>
<keyword evidence="4" id="KW-1185">Reference proteome</keyword>
<sequence>MKLLGSSRKGKEHASNAPLRSQTLNYAAGPATVPAWHIQDTPYYLPPQPPSVVVNQHYYINAPSSSPGIASPRKLLAGSTGCIAKLNLGSVANLATDLLPMDMPHIFDDRPSAIQAPGPTFVHKGMTLYDQLSSGFDSVLTSIDHGLDTGREGYPLHGLVPYPQTSPYLQNEATPVYDGGGDGPTLKIQPAATSLPSISANYFAKVDMYANSKLNSKLPPLRLYVNTYPLLCLAAKYSDCVYEQPRGAERYFHVNADWRTGTKAMVIRSVPMDHTKTIVFAIRGTATFMDWAVNMNVAPTSPAGFLDDPGNLCHAGFLSVARNMIQPVAKRLRELLQEGRTSYSLLITGHSAGGAVAALLYSHMLAISQQASSELNSLAGRFRRIHCITFGTPPVSLLPLANPDRKGLNKYLFLSIINEGDPVARADKAYVKSLLELFVSPISKTTPNDQGNSGVGIKDLRTETAASPLRPCRPFKLNKHHQYAKCNDAHHTNQLVYDIRRSRGLKPVWKVPQSTLSNPGRLIVLRAGCPAQTIGQGHRSIEELLDDGVVAQLTTDEQLREVIWGDPTYHTMKLYAGRIETLAIGAVTANGCDSL</sequence>
<dbReference type="InterPro" id="IPR029058">
    <property type="entry name" value="AB_hydrolase_fold"/>
</dbReference>
<dbReference type="Gene3D" id="3.40.50.1820">
    <property type="entry name" value="alpha/beta hydrolase"/>
    <property type="match status" value="1"/>
</dbReference>
<gene>
    <name evidence="3" type="ORF">CMQ_7460</name>
</gene>
<dbReference type="PANTHER" id="PTHR46023:SF6">
    <property type="entry name" value="LIPASE CLASS 3 FAMILY PROTEIN"/>
    <property type="match status" value="1"/>
</dbReference>
<dbReference type="Proteomes" id="UP000007796">
    <property type="component" value="Unassembled WGS sequence"/>
</dbReference>
<dbReference type="InterPro" id="IPR002921">
    <property type="entry name" value="Fungal_lipase-type"/>
</dbReference>
<dbReference type="STRING" id="655863.F0XP08"/>
<protein>
    <submittedName>
        <fullName evidence="3">Lipase, class 3</fullName>
    </submittedName>
</protein>
<reference evidence="3 4" key="1">
    <citation type="journal article" date="2011" name="Proc. Natl. Acad. Sci. U.S.A.">
        <title>Genome and transcriptome analyses of the mountain pine beetle-fungal symbiont Grosmannia clavigera, a lodgepole pine pathogen.</title>
        <authorList>
            <person name="DiGuistini S."/>
            <person name="Wang Y."/>
            <person name="Liao N.Y."/>
            <person name="Taylor G."/>
            <person name="Tanguay P."/>
            <person name="Feau N."/>
            <person name="Henrissat B."/>
            <person name="Chan S.K."/>
            <person name="Hesse-Orce U."/>
            <person name="Alamouti S.M."/>
            <person name="Tsui C.K.M."/>
            <person name="Docking R.T."/>
            <person name="Levasseur A."/>
            <person name="Haridas S."/>
            <person name="Robertson G."/>
            <person name="Birol I."/>
            <person name="Holt R.A."/>
            <person name="Marra M.A."/>
            <person name="Hamelin R.C."/>
            <person name="Hirst M."/>
            <person name="Jones S.J.M."/>
            <person name="Bohlmann J."/>
            <person name="Breuil C."/>
        </authorList>
    </citation>
    <scope>NUCLEOTIDE SEQUENCE [LARGE SCALE GENOMIC DNA]</scope>
    <source>
        <strain evidence="4">kw1407 / UAMH 11150</strain>
    </source>
</reference>
<feature type="domain" description="Fungal lipase-type" evidence="2">
    <location>
        <begin position="279"/>
        <end position="426"/>
    </location>
</feature>